<evidence type="ECO:0000313" key="5">
    <source>
        <dbReference type="Proteomes" id="UP000030854"/>
    </source>
</evidence>
<protein>
    <recommendedName>
        <fullName evidence="3">CCHC-type domain-containing protein</fullName>
    </recommendedName>
</protein>
<dbReference type="HOGENOM" id="CLU_485016_0_0_1"/>
<dbReference type="InterPro" id="IPR036875">
    <property type="entry name" value="Znf_CCHC_sf"/>
</dbReference>
<dbReference type="AlphaFoldDB" id="A0A0B1P893"/>
<keyword evidence="1" id="KW-0863">Zinc-finger</keyword>
<sequence length="562" mass="63598">MNQMNGSQLPQDRRNALNPPPVCFNCGIPGHFVVACPHPSREVPAGISVLYNQVPDSHNWQVQQRPRPYRQQQSYYPNQHCGANPGALSPSIYNASSSPALSYQLTNHPNHYLASQQNIPNYFSSSNHTSQNLHHGSLSYQAPTPNHPYSNLGSTYQGTSPFVHQSAHQSQWSFSPPGSSDHESWLKAPFSSHQKKFSAAKNLKRQQSYRSVTTCENICGSPSSTGKKNHKYSSEISHNFSPETSRTSYPNKRFKFQKLNLCSDEIANSSEDYIHASSHHSISAQNVIPKAQTHTDDPESQPTKFSVQISKKIKKVSQNKIDQDEELWEWEFNAIFKEPSEVETVELAQPLAASFKSTPVPLTQPWSLLLPSISRYARKENAKEFTRSIRCSPQWSYLQEDPTFADIKLDSPLISLDEILDWIAVRREVGFNFEETSKSINSKNYSLMREKKDESEKKNQSEVDHQIKVDAQCIIEEASPKKRKFESLDAPCDHEYLKVNPVQSRLSQKNSSTEISLDNKHLKNIQESNTAFSVSDTSKNKNHACEVSIFAAYRSVSYNFAL</sequence>
<dbReference type="GO" id="GO:0003676">
    <property type="term" value="F:nucleic acid binding"/>
    <property type="evidence" value="ECO:0007669"/>
    <property type="project" value="InterPro"/>
</dbReference>
<keyword evidence="1" id="KW-0862">Zinc</keyword>
<dbReference type="EMBL" id="JNVN01001352">
    <property type="protein sequence ID" value="KHJ33575.1"/>
    <property type="molecule type" value="Genomic_DNA"/>
</dbReference>
<evidence type="ECO:0000313" key="4">
    <source>
        <dbReference type="EMBL" id="KHJ33575.1"/>
    </source>
</evidence>
<dbReference type="Pfam" id="PF00098">
    <property type="entry name" value="zf-CCHC"/>
    <property type="match status" value="1"/>
</dbReference>
<keyword evidence="1" id="KW-0479">Metal-binding</keyword>
<gene>
    <name evidence="4" type="ORF">EV44_g5763</name>
</gene>
<name>A0A0B1P893_UNCNE</name>
<dbReference type="GO" id="GO:0008270">
    <property type="term" value="F:zinc ion binding"/>
    <property type="evidence" value="ECO:0007669"/>
    <property type="project" value="UniProtKB-KW"/>
</dbReference>
<accession>A0A0B1P893</accession>
<organism evidence="4 5">
    <name type="scientific">Uncinula necator</name>
    <name type="common">Grape powdery mildew</name>
    <dbReference type="NCBI Taxonomy" id="52586"/>
    <lineage>
        <taxon>Eukaryota</taxon>
        <taxon>Fungi</taxon>
        <taxon>Dikarya</taxon>
        <taxon>Ascomycota</taxon>
        <taxon>Pezizomycotina</taxon>
        <taxon>Leotiomycetes</taxon>
        <taxon>Erysiphales</taxon>
        <taxon>Erysiphaceae</taxon>
        <taxon>Erysiphe</taxon>
    </lineage>
</organism>
<dbReference type="SUPFAM" id="SSF57756">
    <property type="entry name" value="Retrovirus zinc finger-like domains"/>
    <property type="match status" value="1"/>
</dbReference>
<keyword evidence="5" id="KW-1185">Reference proteome</keyword>
<evidence type="ECO:0000259" key="3">
    <source>
        <dbReference type="PROSITE" id="PS50158"/>
    </source>
</evidence>
<proteinExistence type="predicted"/>
<feature type="domain" description="CCHC-type" evidence="3">
    <location>
        <begin position="23"/>
        <end position="37"/>
    </location>
</feature>
<comment type="caution">
    <text evidence="4">The sequence shown here is derived from an EMBL/GenBank/DDBJ whole genome shotgun (WGS) entry which is preliminary data.</text>
</comment>
<reference evidence="4 5" key="1">
    <citation type="journal article" date="2014" name="BMC Genomics">
        <title>Adaptive genomic structural variation in the grape powdery mildew pathogen, Erysiphe necator.</title>
        <authorList>
            <person name="Jones L."/>
            <person name="Riaz S."/>
            <person name="Morales-Cruz A."/>
            <person name="Amrine K.C."/>
            <person name="McGuire B."/>
            <person name="Gubler W.D."/>
            <person name="Walker M.A."/>
            <person name="Cantu D."/>
        </authorList>
    </citation>
    <scope>NUCLEOTIDE SEQUENCE [LARGE SCALE GENOMIC DNA]</scope>
    <source>
        <strain evidence="5">c</strain>
    </source>
</reference>
<feature type="region of interest" description="Disordered" evidence="2">
    <location>
        <begin position="223"/>
        <end position="244"/>
    </location>
</feature>
<dbReference type="STRING" id="52586.A0A0B1P893"/>
<feature type="compositionally biased region" description="Polar residues" evidence="2">
    <location>
        <begin position="234"/>
        <end position="244"/>
    </location>
</feature>
<dbReference type="Proteomes" id="UP000030854">
    <property type="component" value="Unassembled WGS sequence"/>
</dbReference>
<evidence type="ECO:0000256" key="1">
    <source>
        <dbReference type="PROSITE-ProRule" id="PRU00047"/>
    </source>
</evidence>
<evidence type="ECO:0000256" key="2">
    <source>
        <dbReference type="SAM" id="MobiDB-lite"/>
    </source>
</evidence>
<dbReference type="InterPro" id="IPR001878">
    <property type="entry name" value="Znf_CCHC"/>
</dbReference>
<dbReference type="PROSITE" id="PS50158">
    <property type="entry name" value="ZF_CCHC"/>
    <property type="match status" value="1"/>
</dbReference>